<evidence type="ECO:0000256" key="2">
    <source>
        <dbReference type="ARBA" id="ARBA00023163"/>
    </source>
</evidence>
<sequence length="345" mass="37233">MALCGRGAGPLSGPMRRTRARRTAQAVGSDDGDKAEEEKAFLVPSAAVFPHGMSAAAAGLSLAVAKKKEFSKSPSNSMASSGGTDGGSSVVLWPEQLHAQNGAPARVEAMEPVIALTACTNSVAAYNHDATNYYLARLGEMVFNISLPREITNGAVAIADDAMALRVLNVVTPIPRFLHFTLNERVLCAFDGHDCVHVIDFDIKQGLQWPSLLQILTMRGSRALRYYVAAFDVVEAAGLADASPARAKAEEMFAREIRNAVAFEAADRFERHETFAGWRWRMQEGRFQNTGIGDREALQGCMIARMFAPGNYSMQALLSYGTNAGAGVLILYCSFSVQCFKLALK</sequence>
<feature type="compositionally biased region" description="Gly residues" evidence="4">
    <location>
        <begin position="1"/>
        <end position="10"/>
    </location>
</feature>
<accession>A0A1D6MWL2</accession>
<dbReference type="ExpressionAtlas" id="A0A1D6MWL2">
    <property type="expression patterns" value="baseline"/>
</dbReference>
<dbReference type="InParanoid" id="A0A1D6MWL2"/>
<dbReference type="EMBL" id="CM007649">
    <property type="protein sequence ID" value="ONM33148.1"/>
    <property type="molecule type" value="Genomic_DNA"/>
</dbReference>
<dbReference type="Pfam" id="PF03514">
    <property type="entry name" value="GRAS"/>
    <property type="match status" value="2"/>
</dbReference>
<keyword evidence="2" id="KW-0804">Transcription</keyword>
<dbReference type="PROSITE" id="PS50985">
    <property type="entry name" value="GRAS"/>
    <property type="match status" value="1"/>
</dbReference>
<evidence type="ECO:0000256" key="1">
    <source>
        <dbReference type="ARBA" id="ARBA00023015"/>
    </source>
</evidence>
<comment type="similarity">
    <text evidence="3">Belongs to the GRAS family.</text>
</comment>
<organism evidence="5">
    <name type="scientific">Zea mays</name>
    <name type="common">Maize</name>
    <dbReference type="NCBI Taxonomy" id="4577"/>
    <lineage>
        <taxon>Eukaryota</taxon>
        <taxon>Viridiplantae</taxon>
        <taxon>Streptophyta</taxon>
        <taxon>Embryophyta</taxon>
        <taxon>Tracheophyta</taxon>
        <taxon>Spermatophyta</taxon>
        <taxon>Magnoliopsida</taxon>
        <taxon>Liliopsida</taxon>
        <taxon>Poales</taxon>
        <taxon>Poaceae</taxon>
        <taxon>PACMAD clade</taxon>
        <taxon>Panicoideae</taxon>
        <taxon>Andropogonodae</taxon>
        <taxon>Andropogoneae</taxon>
        <taxon>Tripsacinae</taxon>
        <taxon>Zea</taxon>
    </lineage>
</organism>
<feature type="region of interest" description="SAW" evidence="3">
    <location>
        <begin position="262"/>
        <end position="338"/>
    </location>
</feature>
<dbReference type="InterPro" id="IPR005202">
    <property type="entry name" value="TF_GRAS"/>
</dbReference>
<protein>
    <submittedName>
        <fullName evidence="5">Uncharacterized protein</fullName>
    </submittedName>
</protein>
<evidence type="ECO:0000256" key="4">
    <source>
        <dbReference type="SAM" id="MobiDB-lite"/>
    </source>
</evidence>
<proteinExistence type="inferred from homology"/>
<dbReference type="PaxDb" id="4577-GRMZM2G089782_P01"/>
<gene>
    <name evidence="5" type="ORF">ZEAMMB73_Zm00001d041498</name>
</gene>
<dbReference type="PANTHER" id="PTHR31636">
    <property type="entry name" value="OSJNBA0084A10.13 PROTEIN-RELATED"/>
    <property type="match status" value="1"/>
</dbReference>
<dbReference type="AlphaFoldDB" id="A0A1D6MWL2"/>
<reference evidence="5" key="1">
    <citation type="submission" date="2015-12" db="EMBL/GenBank/DDBJ databases">
        <title>Update maize B73 reference genome by single molecule sequencing technologies.</title>
        <authorList>
            <consortium name="Maize Genome Sequencing Project"/>
            <person name="Ware D."/>
        </authorList>
    </citation>
    <scope>NUCLEOTIDE SEQUENCE [LARGE SCALE GENOMIC DNA]</scope>
    <source>
        <tissue evidence="5">Seedling</tissue>
    </source>
</reference>
<name>A0A1D6MWL2_MAIZE</name>
<comment type="caution">
    <text evidence="3">Lacks conserved residue(s) required for the propagation of feature annotation.</text>
</comment>
<evidence type="ECO:0000256" key="3">
    <source>
        <dbReference type="PROSITE-ProRule" id="PRU01191"/>
    </source>
</evidence>
<keyword evidence="1" id="KW-0805">Transcription regulation</keyword>
<feature type="region of interest" description="Disordered" evidence="4">
    <location>
        <begin position="1"/>
        <end position="35"/>
    </location>
</feature>
<evidence type="ECO:0000313" key="5">
    <source>
        <dbReference type="EMBL" id="ONM33148.1"/>
    </source>
</evidence>
<dbReference type="eggNOG" id="ENOG502QU5D">
    <property type="taxonomic scope" value="Eukaryota"/>
</dbReference>
<feature type="short sequence motif" description="VHIID" evidence="3">
    <location>
        <begin position="196"/>
        <end position="200"/>
    </location>
</feature>